<keyword evidence="1" id="KW-0472">Membrane</keyword>
<feature type="transmembrane region" description="Helical" evidence="1">
    <location>
        <begin position="12"/>
        <end position="34"/>
    </location>
</feature>
<keyword evidence="3" id="KW-1185">Reference proteome</keyword>
<keyword evidence="1" id="KW-0812">Transmembrane</keyword>
<dbReference type="Proteomes" id="UP000297983">
    <property type="component" value="Unassembled WGS sequence"/>
</dbReference>
<dbReference type="RefSeq" id="WP_134552555.1">
    <property type="nucleotide sequence ID" value="NZ_SOHL01000027.1"/>
</dbReference>
<dbReference type="EMBL" id="SOHL01000027">
    <property type="protein sequence ID" value="TFD68166.1"/>
    <property type="molecule type" value="Genomic_DNA"/>
</dbReference>
<gene>
    <name evidence="2" type="ORF">E3T50_13360</name>
</gene>
<evidence type="ECO:0000313" key="2">
    <source>
        <dbReference type="EMBL" id="TFD68166.1"/>
    </source>
</evidence>
<proteinExistence type="predicted"/>
<feature type="transmembrane region" description="Helical" evidence="1">
    <location>
        <begin position="102"/>
        <end position="123"/>
    </location>
</feature>
<evidence type="ECO:0008006" key="4">
    <source>
        <dbReference type="Google" id="ProtNLM"/>
    </source>
</evidence>
<sequence>MRQTPVSSSAFDHAGVFLGIASIGFAMFVFGAQLPTEFDFVHIGVAGAIVLVVSGALAVAGGLTRRPAIYAAAGALLTVAALVQLIGLALSVRPLGGDASTMSVTGGLGIGLLTVGLAARSLIRTQNSDER</sequence>
<organism evidence="2 3">
    <name type="scientific">Cryobacterium gelidum</name>
    <dbReference type="NCBI Taxonomy" id="1259164"/>
    <lineage>
        <taxon>Bacteria</taxon>
        <taxon>Bacillati</taxon>
        <taxon>Actinomycetota</taxon>
        <taxon>Actinomycetes</taxon>
        <taxon>Micrococcales</taxon>
        <taxon>Microbacteriaceae</taxon>
        <taxon>Cryobacterium</taxon>
    </lineage>
</organism>
<keyword evidence="1" id="KW-1133">Transmembrane helix</keyword>
<name>A0A4R9ASK8_9MICO</name>
<feature type="transmembrane region" description="Helical" evidence="1">
    <location>
        <begin position="40"/>
        <end position="61"/>
    </location>
</feature>
<comment type="caution">
    <text evidence="2">The sequence shown here is derived from an EMBL/GenBank/DDBJ whole genome shotgun (WGS) entry which is preliminary data.</text>
</comment>
<protein>
    <recommendedName>
        <fullName evidence="4">DUF4383 domain-containing protein</fullName>
    </recommendedName>
</protein>
<accession>A0A4R9ASK8</accession>
<evidence type="ECO:0000313" key="3">
    <source>
        <dbReference type="Proteomes" id="UP000297983"/>
    </source>
</evidence>
<evidence type="ECO:0000256" key="1">
    <source>
        <dbReference type="SAM" id="Phobius"/>
    </source>
</evidence>
<feature type="transmembrane region" description="Helical" evidence="1">
    <location>
        <begin position="68"/>
        <end position="90"/>
    </location>
</feature>
<dbReference type="AlphaFoldDB" id="A0A4R9ASK8"/>
<reference evidence="2 3" key="1">
    <citation type="submission" date="2019-03" db="EMBL/GenBank/DDBJ databases">
        <title>Genomics of glacier-inhabiting Cryobacterium strains.</title>
        <authorList>
            <person name="Liu Q."/>
            <person name="Xin Y.-H."/>
        </authorList>
    </citation>
    <scope>NUCLEOTIDE SEQUENCE [LARGE SCALE GENOMIC DNA]</scope>
    <source>
        <strain evidence="2 3">Hz16</strain>
    </source>
</reference>